<gene>
    <name evidence="1" type="ORF">DCC88_00890</name>
</gene>
<organism evidence="1 2">
    <name type="scientific">Spirobacillus cienkowskii</name>
    <dbReference type="NCBI Taxonomy" id="495820"/>
    <lineage>
        <taxon>Bacteria</taxon>
        <taxon>Pseudomonadati</taxon>
        <taxon>Bdellovibrionota</taxon>
        <taxon>Oligoflexia</taxon>
        <taxon>Silvanigrellales</taxon>
        <taxon>Spirobacillus</taxon>
    </lineage>
</organism>
<dbReference type="AlphaFoldDB" id="A0A369KV35"/>
<sequence length="465" mass="53784">MNIRNISYRYCTGVSKIDFYPFCEIKNLKKLGYLLLVLKPFIDRDNQQEGILENYSFDPENNSFEATVSLTATWQDGTPVSSFEAAMAIAKGITYREYSSFIRVKGTEDINKPGWETRKYAGVEIISPIKFKLYFETQIEKILGVLEEALSFTAAGNVIWPVRINSSTHKEYHPEKFDLVSKYPIRYENGSYFLNALGNQIELCTSNSHEGFDFYFNSSDFNKYKRVNETFESFNVNRSQYMQTFIAIFDSKSATFAEKDTRLAISSILRSIALSLSDNDNYYIAKSHFEKNEPGDSEETQWPKKLVQIPNHIREIKISIPYGSAKNKVMLKFEQYANKSGVNISWIDKSLEENSTARADLQIFIDRIHNNRQIWLQSLLNSSFTTEYLENFPKTLNSLKEITVRSAATIPVSEKELSKFEIAAYTEISIVPIFRFYMHSFSRKKLPIVLNISKNKELYFSLNKN</sequence>
<evidence type="ECO:0008006" key="3">
    <source>
        <dbReference type="Google" id="ProtNLM"/>
    </source>
</evidence>
<dbReference type="EMBL" id="QOVW01000004">
    <property type="protein sequence ID" value="RDB37220.1"/>
    <property type="molecule type" value="Genomic_DNA"/>
</dbReference>
<evidence type="ECO:0000313" key="2">
    <source>
        <dbReference type="Proteomes" id="UP000253934"/>
    </source>
</evidence>
<accession>A0A369KV35</accession>
<evidence type="ECO:0000313" key="1">
    <source>
        <dbReference type="EMBL" id="RDB37220.1"/>
    </source>
</evidence>
<dbReference type="RefSeq" id="WP_338635934.1">
    <property type="nucleotide sequence ID" value="NZ_CP146516.1"/>
</dbReference>
<protein>
    <recommendedName>
        <fullName evidence="3">Solute-binding protein family 5 domain-containing protein</fullName>
    </recommendedName>
</protein>
<proteinExistence type="predicted"/>
<name>A0A369KV35_9BACT</name>
<dbReference type="Proteomes" id="UP000253934">
    <property type="component" value="Unassembled WGS sequence"/>
</dbReference>
<keyword evidence="2" id="KW-1185">Reference proteome</keyword>
<reference evidence="1" key="1">
    <citation type="submission" date="2018-04" db="EMBL/GenBank/DDBJ databases">
        <title>Draft genome sequence of the Candidatus Spirobacillus cienkowskii, a pathogen of freshwater Daphnia species, reconstructed from hemolymph metagenomic reads.</title>
        <authorList>
            <person name="Bresciani L."/>
            <person name="Lemos L.N."/>
            <person name="Wale N."/>
            <person name="Lin J.Y."/>
            <person name="Fernandes G.R."/>
            <person name="Duffy M.A."/>
            <person name="Rodrigues J.M."/>
        </authorList>
    </citation>
    <scope>NUCLEOTIDE SEQUENCE [LARGE SCALE GENOMIC DNA]</scope>
    <source>
        <strain evidence="1">Binning01</strain>
    </source>
</reference>
<comment type="caution">
    <text evidence="1">The sequence shown here is derived from an EMBL/GenBank/DDBJ whole genome shotgun (WGS) entry which is preliminary data.</text>
</comment>